<gene>
    <name evidence="1" type="ORF">KDW_01480</name>
</gene>
<keyword evidence="2" id="KW-1185">Reference proteome</keyword>
<organism evidence="1 2">
    <name type="scientific">Dictyobacter vulcani</name>
    <dbReference type="NCBI Taxonomy" id="2607529"/>
    <lineage>
        <taxon>Bacteria</taxon>
        <taxon>Bacillati</taxon>
        <taxon>Chloroflexota</taxon>
        <taxon>Ktedonobacteria</taxon>
        <taxon>Ktedonobacterales</taxon>
        <taxon>Dictyobacteraceae</taxon>
        <taxon>Dictyobacter</taxon>
    </lineage>
</organism>
<accession>A0A5J4KLC1</accession>
<sequence>MTVFSEAHSMTETTPQDIHTYLIGIMQQAVATFLQQEQIDFDATQLPIDLRLSAQASFGDYSIPVMAWSGKLKRPR</sequence>
<name>A0A5J4KLC1_9CHLR</name>
<evidence type="ECO:0008006" key="3">
    <source>
        <dbReference type="Google" id="ProtNLM"/>
    </source>
</evidence>
<protein>
    <recommendedName>
        <fullName evidence="3">Arginyl tRNA synthetase N-terminal domain-containing protein</fullName>
    </recommendedName>
</protein>
<comment type="caution">
    <text evidence="1">The sequence shown here is derived from an EMBL/GenBank/DDBJ whole genome shotgun (WGS) entry which is preliminary data.</text>
</comment>
<dbReference type="EMBL" id="BKZW01000001">
    <property type="protein sequence ID" value="GER85986.1"/>
    <property type="molecule type" value="Genomic_DNA"/>
</dbReference>
<dbReference type="Proteomes" id="UP000326912">
    <property type="component" value="Unassembled WGS sequence"/>
</dbReference>
<proteinExistence type="predicted"/>
<evidence type="ECO:0000313" key="2">
    <source>
        <dbReference type="Proteomes" id="UP000326912"/>
    </source>
</evidence>
<dbReference type="AlphaFoldDB" id="A0A5J4KLC1"/>
<dbReference type="RefSeq" id="WP_162004841.1">
    <property type="nucleotide sequence ID" value="NZ_BKZW01000001.1"/>
</dbReference>
<evidence type="ECO:0000313" key="1">
    <source>
        <dbReference type="EMBL" id="GER85986.1"/>
    </source>
</evidence>
<reference evidence="1 2" key="1">
    <citation type="submission" date="2019-10" db="EMBL/GenBank/DDBJ databases">
        <title>Dictyobacter vulcani sp. nov., within the class Ktedonobacteria, isolated from soil of volcanic Mt. Zao.</title>
        <authorList>
            <person name="Zheng Y."/>
            <person name="Wang C.M."/>
            <person name="Sakai Y."/>
            <person name="Abe K."/>
            <person name="Yokota A."/>
            <person name="Yabe S."/>
        </authorList>
    </citation>
    <scope>NUCLEOTIDE SEQUENCE [LARGE SCALE GENOMIC DNA]</scope>
    <source>
        <strain evidence="1 2">W12</strain>
    </source>
</reference>